<evidence type="ECO:0000313" key="12">
    <source>
        <dbReference type="EMBL" id="RYR58777.1"/>
    </source>
</evidence>
<accession>A0A445D6A0</accession>
<name>A0A445D6A0_ARAHY</name>
<keyword evidence="7 10" id="KW-0445">Lipid transport</keyword>
<keyword evidence="8 10" id="KW-0443">Lipid metabolism</keyword>
<evidence type="ECO:0000256" key="1">
    <source>
        <dbReference type="ARBA" id="ARBA00004477"/>
    </source>
</evidence>
<keyword evidence="10" id="KW-0746">Sphingolipid metabolism</keyword>
<evidence type="ECO:0000256" key="10">
    <source>
        <dbReference type="RuleBase" id="RU368065"/>
    </source>
</evidence>
<evidence type="ECO:0000256" key="4">
    <source>
        <dbReference type="ARBA" id="ARBA00022692"/>
    </source>
</evidence>
<evidence type="ECO:0000256" key="11">
    <source>
        <dbReference type="SAM" id="MobiDB-lite"/>
    </source>
</evidence>
<dbReference type="AlphaFoldDB" id="A0A445D6A0"/>
<dbReference type="GO" id="GO:0097036">
    <property type="term" value="P:regulation of plasma membrane sterol distribution"/>
    <property type="evidence" value="ECO:0007669"/>
    <property type="project" value="UniProtKB-UniRule"/>
</dbReference>
<dbReference type="GO" id="GO:0005789">
    <property type="term" value="C:endoplasmic reticulum membrane"/>
    <property type="evidence" value="ECO:0007669"/>
    <property type="project" value="UniProtKB-SubCell"/>
</dbReference>
<comment type="similarity">
    <text evidence="2 10">Belongs to the ARV1 family.</text>
</comment>
<feature type="transmembrane region" description="Helical" evidence="10">
    <location>
        <begin position="252"/>
        <end position="272"/>
    </location>
</feature>
<feature type="region of interest" description="Disordered" evidence="11">
    <location>
        <begin position="1"/>
        <end position="40"/>
    </location>
</feature>
<dbReference type="STRING" id="3818.A0A445D6A0"/>
<keyword evidence="13" id="KW-1185">Reference proteome</keyword>
<keyword evidence="5 10" id="KW-0256">Endoplasmic reticulum</keyword>
<comment type="subcellular location">
    <subcellularLocation>
        <location evidence="1 10">Endoplasmic reticulum membrane</location>
        <topology evidence="1 10">Multi-pass membrane protein</topology>
    </subcellularLocation>
</comment>
<feature type="transmembrane region" description="Helical" evidence="10">
    <location>
        <begin position="191"/>
        <end position="214"/>
    </location>
</feature>
<evidence type="ECO:0000256" key="9">
    <source>
        <dbReference type="ARBA" id="ARBA00023136"/>
    </source>
</evidence>
<protein>
    <recommendedName>
        <fullName evidence="10">Protein ARV</fullName>
    </recommendedName>
</protein>
<keyword evidence="3 10" id="KW-0813">Transport</keyword>
<dbReference type="PANTHER" id="PTHR14467">
    <property type="entry name" value="ARV1"/>
    <property type="match status" value="1"/>
</dbReference>
<keyword evidence="9 10" id="KW-0472">Membrane</keyword>
<reference evidence="12 13" key="1">
    <citation type="submission" date="2019-01" db="EMBL/GenBank/DDBJ databases">
        <title>Sequencing of cultivated peanut Arachis hypogaea provides insights into genome evolution and oil improvement.</title>
        <authorList>
            <person name="Chen X."/>
        </authorList>
    </citation>
    <scope>NUCLEOTIDE SEQUENCE [LARGE SCALE GENOMIC DNA]</scope>
    <source>
        <strain evidence="13">cv. Fuhuasheng</strain>
        <tissue evidence="12">Leaves</tissue>
    </source>
</reference>
<feature type="compositionally biased region" description="Polar residues" evidence="11">
    <location>
        <begin position="1"/>
        <end position="22"/>
    </location>
</feature>
<proteinExistence type="inferred from homology"/>
<gene>
    <name evidence="12" type="ORF">Ahy_A05g024656</name>
</gene>
<comment type="function">
    <text evidence="10">Mediator of sterol homeostasis involved in sterol uptake, trafficking and distribution into membranes.</text>
</comment>
<dbReference type="EMBL" id="SDMP01000005">
    <property type="protein sequence ID" value="RYR58777.1"/>
    <property type="molecule type" value="Genomic_DNA"/>
</dbReference>
<evidence type="ECO:0000256" key="5">
    <source>
        <dbReference type="ARBA" id="ARBA00022824"/>
    </source>
</evidence>
<dbReference type="InterPro" id="IPR007290">
    <property type="entry name" value="Arv1"/>
</dbReference>
<dbReference type="PANTHER" id="PTHR14467:SF0">
    <property type="entry name" value="PROTEIN ARV1"/>
    <property type="match status" value="1"/>
</dbReference>
<dbReference type="GO" id="GO:0006665">
    <property type="term" value="P:sphingolipid metabolic process"/>
    <property type="evidence" value="ECO:0007669"/>
    <property type="project" value="UniProtKB-UniRule"/>
</dbReference>
<comment type="function">
    <text evidence="10">Regulates also the sphingolipid metabolism.</text>
</comment>
<dbReference type="Pfam" id="PF04161">
    <property type="entry name" value="Arv1"/>
    <property type="match status" value="2"/>
</dbReference>
<keyword evidence="4 10" id="KW-0812">Transmembrane</keyword>
<comment type="caution">
    <text evidence="12">The sequence shown here is derived from an EMBL/GenBank/DDBJ whole genome shotgun (WGS) entry which is preliminary data.</text>
</comment>
<organism evidence="12 13">
    <name type="scientific">Arachis hypogaea</name>
    <name type="common">Peanut</name>
    <dbReference type="NCBI Taxonomy" id="3818"/>
    <lineage>
        <taxon>Eukaryota</taxon>
        <taxon>Viridiplantae</taxon>
        <taxon>Streptophyta</taxon>
        <taxon>Embryophyta</taxon>
        <taxon>Tracheophyta</taxon>
        <taxon>Spermatophyta</taxon>
        <taxon>Magnoliopsida</taxon>
        <taxon>eudicotyledons</taxon>
        <taxon>Gunneridae</taxon>
        <taxon>Pentapetalae</taxon>
        <taxon>rosids</taxon>
        <taxon>fabids</taxon>
        <taxon>Fabales</taxon>
        <taxon>Fabaceae</taxon>
        <taxon>Papilionoideae</taxon>
        <taxon>50 kb inversion clade</taxon>
        <taxon>dalbergioids sensu lato</taxon>
        <taxon>Dalbergieae</taxon>
        <taxon>Pterocarpus clade</taxon>
        <taxon>Arachis</taxon>
    </lineage>
</organism>
<evidence type="ECO:0000256" key="3">
    <source>
        <dbReference type="ARBA" id="ARBA00022448"/>
    </source>
</evidence>
<dbReference type="GO" id="GO:0005794">
    <property type="term" value="C:Golgi apparatus"/>
    <property type="evidence" value="ECO:0007669"/>
    <property type="project" value="TreeGrafter"/>
</dbReference>
<evidence type="ECO:0000256" key="2">
    <source>
        <dbReference type="ARBA" id="ARBA00009187"/>
    </source>
</evidence>
<feature type="transmembrane region" description="Helical" evidence="10">
    <location>
        <begin position="226"/>
        <end position="246"/>
    </location>
</feature>
<dbReference type="GO" id="GO:0032366">
    <property type="term" value="P:intracellular sterol transport"/>
    <property type="evidence" value="ECO:0007669"/>
    <property type="project" value="UniProtKB-UniRule"/>
</dbReference>
<dbReference type="GO" id="GO:0016125">
    <property type="term" value="P:sterol metabolic process"/>
    <property type="evidence" value="ECO:0007669"/>
    <property type="project" value="UniProtKB-UniRule"/>
</dbReference>
<evidence type="ECO:0000256" key="6">
    <source>
        <dbReference type="ARBA" id="ARBA00022989"/>
    </source>
</evidence>
<dbReference type="GO" id="GO:0032541">
    <property type="term" value="C:cortical endoplasmic reticulum"/>
    <property type="evidence" value="ECO:0007669"/>
    <property type="project" value="TreeGrafter"/>
</dbReference>
<evidence type="ECO:0000256" key="7">
    <source>
        <dbReference type="ARBA" id="ARBA00023055"/>
    </source>
</evidence>
<feature type="transmembrane region" description="Helical" evidence="10">
    <location>
        <begin position="103"/>
        <end position="121"/>
    </location>
</feature>
<dbReference type="Proteomes" id="UP000289738">
    <property type="component" value="Chromosome A05"/>
</dbReference>
<evidence type="ECO:0000313" key="13">
    <source>
        <dbReference type="Proteomes" id="UP000289738"/>
    </source>
</evidence>
<sequence>MLSLSQSHILTQPPQSRRGTLSHTHDSGSSASSSPQPPRRCVVVSPQLDFSPLAGCVTVPHASSSASLRHSLASSGCAYTVPPAVSRFSVSLFSVCDQGDCNGYLLLILTISTSCLFWLWFCDRNTVTFYWKTELWFYFWTSAEEKCKAVADEYIECEIMILMIDLMLHKQKAYRHLLYNVLNQQTLKFEVFMYVVFGNIMFLLTFFIMVKIFLNASINISRFNDLLLTIMISCYFKIFLIAMMVWEFPTSVIFIIELFCLSSNAVALNVMTESSMSRCVWACFGAYAVKLFVTQVLDLRFLEQLIKGWIQMSSSS</sequence>
<keyword evidence="6 10" id="KW-1133">Transmembrane helix</keyword>
<evidence type="ECO:0000256" key="8">
    <source>
        <dbReference type="ARBA" id="ARBA00023098"/>
    </source>
</evidence>